<dbReference type="Proteomes" id="UP001465668">
    <property type="component" value="Unassembled WGS sequence"/>
</dbReference>
<feature type="transmembrane region" description="Helical" evidence="6">
    <location>
        <begin position="1091"/>
        <end position="1111"/>
    </location>
</feature>
<evidence type="ECO:0000256" key="3">
    <source>
        <dbReference type="ARBA" id="ARBA00022692"/>
    </source>
</evidence>
<name>A0ABR2XRC4_9PEZI</name>
<keyword evidence="9" id="KW-1185">Reference proteome</keyword>
<gene>
    <name evidence="8" type="ORF">SCAR479_07131</name>
</gene>
<sequence>MQASKRRSHVKSGCRTCKLCDGYGVWGGGSMRIRSHTAGHGDVRSAVLRQYTPAIAMVWSTEEEKMGFEFFCKCPSLKISGTFKSKFWDHLLIQASVLEPVVFHAAVAVGSAYRIYLQKLHARIVGNTAIQSAVAQDQHLFMLQQYNKAIRELNSMLTKGDIHSLRAAAMTCLLFVCLEMMNGQQETMESHYRYAIILMQRLQKHQIGADKSSLPDEYLEEAFARLTMQLKLLGQNLPEMDRVDTMFEGDHRLTIPPQFDSIRSTRQALEALTVSILKLRDRADALGPDLSLMPPDLIQWQANLQTTMSAWRATYQSSMKTVFAGCSIHEHLGLRILKIYYTMGSIILGTCLSHRREIAFDAFTPSFASLISQVEDVWKIVGYLEHDTSLPSISGIGPSFSIEMGTFPALYYTALKCRNPSLRRRAIFLIERSPHVELIWSGPLLGRIASKVMALEEGDSAADRESGSKAPKERVEAALSCVRPREYVPEKSRFHQVRANMVVSDTGTWATLTCTRFRHEGYEDQPWETNVYKGLTWVFAVHGPNYECSGVVPVPVPKTVLELSVKLTMNLIYFREAPAITPALRPTDTPRWLEALGDIEIPTERMVDYQVLFSQNPRTSNTRLLLLLSVDVDLLNPRSSADPIALKSTLRKGFLDNISPSRYSSMSDTGQIKAQDPDIGYETYTEDISQTKNEDIIRDIRQPHSEVYAEALLRYPTDEHIDKVAEAKLRRKLDYRILPLLGLCYFFYYVDKTTLSYAAIFGIKTDLALDAQGYSWLSSLFYFGWLVWAIPSNLIMQRCPPGWYLAANIFMWGALLMAQAGAHNFASLAALRALSGAFEAIADPAFMLLTSMYYTRSEQPIRIAIWYSFNGIGVAGGGLIGYGIGHIKGALQSWRYEFLIVGACCALWGVFLFLLLPNSPATFHGFSHDERLMMIARMRQNQTGVEQRYINWSQVREAYLDYKTWLFCLLGFVGNIPNGGISNFSTLVIEGLGFDTLHTALLGIPQGVLIVIWIGLGSLCNKYMPKNSRTLVGVIFMLPTIAGGLGFLLAPPDAYVGRLICFYLTGSYQASFINTLSMVIGNTGGQSKKMIVAGMIWFGGCIGNIASPFFYKSDQAPRYGLGIGSLLVANFIELGLFLVFRYAFMWENKRKEKTREQMRQNGELEGLNQTAFRDLTDKENPNFEYIY</sequence>
<feature type="transmembrane region" description="Helical" evidence="6">
    <location>
        <begin position="1031"/>
        <end position="1050"/>
    </location>
</feature>
<feature type="transmembrane region" description="Helical" evidence="6">
    <location>
        <begin position="802"/>
        <end position="822"/>
    </location>
</feature>
<reference evidence="8 9" key="1">
    <citation type="submission" date="2024-02" db="EMBL/GenBank/DDBJ databases">
        <title>First draft genome assembly of two strains of Seiridium cardinale.</title>
        <authorList>
            <person name="Emiliani G."/>
            <person name="Scali E."/>
        </authorList>
    </citation>
    <scope>NUCLEOTIDE SEQUENCE [LARGE SCALE GENOMIC DNA]</scope>
    <source>
        <strain evidence="8 9">BM-138-000479</strain>
    </source>
</reference>
<dbReference type="PANTHER" id="PTHR43791">
    <property type="entry name" value="PERMEASE-RELATED"/>
    <property type="match status" value="1"/>
</dbReference>
<feature type="domain" description="Major facilitator superfamily (MFS) profile" evidence="7">
    <location>
        <begin position="737"/>
        <end position="1147"/>
    </location>
</feature>
<keyword evidence="4 6" id="KW-1133">Transmembrane helix</keyword>
<feature type="transmembrane region" description="Helical" evidence="6">
    <location>
        <begin position="1056"/>
        <end position="1079"/>
    </location>
</feature>
<proteinExistence type="predicted"/>
<dbReference type="SUPFAM" id="SSF103473">
    <property type="entry name" value="MFS general substrate transporter"/>
    <property type="match status" value="1"/>
</dbReference>
<dbReference type="InterPro" id="IPR011701">
    <property type="entry name" value="MFS"/>
</dbReference>
<feature type="transmembrane region" description="Helical" evidence="6">
    <location>
        <begin position="863"/>
        <end position="884"/>
    </location>
</feature>
<evidence type="ECO:0000313" key="8">
    <source>
        <dbReference type="EMBL" id="KAK9776225.1"/>
    </source>
</evidence>
<evidence type="ECO:0000259" key="7">
    <source>
        <dbReference type="PROSITE" id="PS50850"/>
    </source>
</evidence>
<evidence type="ECO:0000256" key="6">
    <source>
        <dbReference type="SAM" id="Phobius"/>
    </source>
</evidence>
<organism evidence="8 9">
    <name type="scientific">Seiridium cardinale</name>
    <dbReference type="NCBI Taxonomy" id="138064"/>
    <lineage>
        <taxon>Eukaryota</taxon>
        <taxon>Fungi</taxon>
        <taxon>Dikarya</taxon>
        <taxon>Ascomycota</taxon>
        <taxon>Pezizomycotina</taxon>
        <taxon>Sordariomycetes</taxon>
        <taxon>Xylariomycetidae</taxon>
        <taxon>Amphisphaeriales</taxon>
        <taxon>Sporocadaceae</taxon>
        <taxon>Seiridium</taxon>
    </lineage>
</organism>
<comment type="subcellular location">
    <subcellularLocation>
        <location evidence="1">Membrane</location>
        <topology evidence="1">Multi-pass membrane protein</topology>
    </subcellularLocation>
</comment>
<evidence type="ECO:0000313" key="9">
    <source>
        <dbReference type="Proteomes" id="UP001465668"/>
    </source>
</evidence>
<accession>A0ABR2XRC4</accession>
<evidence type="ECO:0000256" key="1">
    <source>
        <dbReference type="ARBA" id="ARBA00004141"/>
    </source>
</evidence>
<protein>
    <submittedName>
        <fullName evidence="8">Major facilitator superfamily domain-containing protein</fullName>
    </submittedName>
</protein>
<evidence type="ECO:0000256" key="2">
    <source>
        <dbReference type="ARBA" id="ARBA00022448"/>
    </source>
</evidence>
<dbReference type="Pfam" id="PF07690">
    <property type="entry name" value="MFS_1"/>
    <property type="match status" value="1"/>
</dbReference>
<keyword evidence="3 6" id="KW-0812">Transmembrane</keyword>
<feature type="transmembrane region" description="Helical" evidence="6">
    <location>
        <begin position="773"/>
        <end position="790"/>
    </location>
</feature>
<dbReference type="InterPro" id="IPR020846">
    <property type="entry name" value="MFS_dom"/>
</dbReference>
<keyword evidence="2" id="KW-0813">Transport</keyword>
<dbReference type="EMBL" id="JARVKM010000029">
    <property type="protein sequence ID" value="KAK9776225.1"/>
    <property type="molecule type" value="Genomic_DNA"/>
</dbReference>
<feature type="transmembrane region" description="Helical" evidence="6">
    <location>
        <begin position="1123"/>
        <end position="1144"/>
    </location>
</feature>
<dbReference type="Gene3D" id="1.20.1250.20">
    <property type="entry name" value="MFS general substrate transporter like domains"/>
    <property type="match status" value="1"/>
</dbReference>
<evidence type="ECO:0000256" key="5">
    <source>
        <dbReference type="ARBA" id="ARBA00023136"/>
    </source>
</evidence>
<dbReference type="InterPro" id="IPR036259">
    <property type="entry name" value="MFS_trans_sf"/>
</dbReference>
<dbReference type="PANTHER" id="PTHR43791:SF97">
    <property type="entry name" value="ALLANTOATE TRANSPORTER, PUTATIVE (AFU_ORTHOLOGUE AFUA_1G14700)-RELATED"/>
    <property type="match status" value="1"/>
</dbReference>
<evidence type="ECO:0000256" key="4">
    <source>
        <dbReference type="ARBA" id="ARBA00022989"/>
    </source>
</evidence>
<feature type="transmembrane region" description="Helical" evidence="6">
    <location>
        <begin position="896"/>
        <end position="916"/>
    </location>
</feature>
<comment type="caution">
    <text evidence="8">The sequence shown here is derived from an EMBL/GenBank/DDBJ whole genome shotgun (WGS) entry which is preliminary data.</text>
</comment>
<feature type="transmembrane region" description="Helical" evidence="6">
    <location>
        <begin position="1000"/>
        <end position="1019"/>
    </location>
</feature>
<dbReference type="PROSITE" id="PS50850">
    <property type="entry name" value="MFS"/>
    <property type="match status" value="1"/>
</dbReference>
<keyword evidence="5 6" id="KW-0472">Membrane</keyword>